<dbReference type="InterPro" id="IPR003593">
    <property type="entry name" value="AAA+_ATPase"/>
</dbReference>
<proteinExistence type="predicted"/>
<protein>
    <recommendedName>
        <fullName evidence="2">AAA+ ATPase domain-containing protein</fullName>
    </recommendedName>
</protein>
<dbReference type="SMART" id="SM00382">
    <property type="entry name" value="AAA"/>
    <property type="match status" value="1"/>
</dbReference>
<dbReference type="GO" id="GO:0005634">
    <property type="term" value="C:nucleus"/>
    <property type="evidence" value="ECO:0007669"/>
    <property type="project" value="TreeGrafter"/>
</dbReference>
<keyword evidence="1" id="KW-0235">DNA replication</keyword>
<dbReference type="EMBL" id="MN741000">
    <property type="protein sequence ID" value="QHU22186.1"/>
    <property type="molecule type" value="Genomic_DNA"/>
</dbReference>
<dbReference type="Gene3D" id="3.40.50.300">
    <property type="entry name" value="P-loop containing nucleotide triphosphate hydrolases"/>
    <property type="match status" value="1"/>
</dbReference>
<feature type="domain" description="AAA+ ATPase" evidence="2">
    <location>
        <begin position="24"/>
        <end position="156"/>
    </location>
</feature>
<dbReference type="PANTHER" id="PTHR23389:SF6">
    <property type="entry name" value="REPLICATION FACTOR C SUBUNIT 1"/>
    <property type="match status" value="1"/>
</dbReference>
<dbReference type="GO" id="GO:0005524">
    <property type="term" value="F:ATP binding"/>
    <property type="evidence" value="ECO:0007669"/>
    <property type="project" value="InterPro"/>
</dbReference>
<dbReference type="PRINTS" id="PR00364">
    <property type="entry name" value="DISEASERSIST"/>
</dbReference>
<reference evidence="3" key="1">
    <citation type="journal article" date="2020" name="Nature">
        <title>Giant virus diversity and host interactions through global metagenomics.</title>
        <authorList>
            <person name="Schulz F."/>
            <person name="Roux S."/>
            <person name="Paez-Espino D."/>
            <person name="Jungbluth S."/>
            <person name="Walsh D.A."/>
            <person name="Denef V.J."/>
            <person name="McMahon K.D."/>
            <person name="Konstantinidis K.T."/>
            <person name="Eloe-Fadrosh E.A."/>
            <person name="Kyrpides N.C."/>
            <person name="Woyke T."/>
        </authorList>
    </citation>
    <scope>NUCLEOTIDE SEQUENCE</scope>
    <source>
        <strain evidence="3">GVMAG-S-3300013286-35</strain>
    </source>
</reference>
<evidence type="ECO:0000259" key="2">
    <source>
        <dbReference type="SMART" id="SM00382"/>
    </source>
</evidence>
<dbReference type="PANTHER" id="PTHR23389">
    <property type="entry name" value="CHROMOSOME TRANSMISSION FIDELITY FACTOR 18"/>
    <property type="match status" value="1"/>
</dbReference>
<dbReference type="CDD" id="cd00009">
    <property type="entry name" value="AAA"/>
    <property type="match status" value="1"/>
</dbReference>
<name>A0A6C0KYI0_9ZZZZ</name>
<dbReference type="GO" id="GO:0003677">
    <property type="term" value="F:DNA binding"/>
    <property type="evidence" value="ECO:0007669"/>
    <property type="project" value="TreeGrafter"/>
</dbReference>
<dbReference type="GO" id="GO:0006260">
    <property type="term" value="P:DNA replication"/>
    <property type="evidence" value="ECO:0007669"/>
    <property type="project" value="UniProtKB-KW"/>
</dbReference>
<organism evidence="3">
    <name type="scientific">viral metagenome</name>
    <dbReference type="NCBI Taxonomy" id="1070528"/>
    <lineage>
        <taxon>unclassified sequences</taxon>
        <taxon>metagenomes</taxon>
        <taxon>organismal metagenomes</taxon>
    </lineage>
</organism>
<dbReference type="GO" id="GO:0016887">
    <property type="term" value="F:ATP hydrolysis activity"/>
    <property type="evidence" value="ECO:0007669"/>
    <property type="project" value="InterPro"/>
</dbReference>
<dbReference type="SUPFAM" id="SSF52540">
    <property type="entry name" value="P-loop containing nucleoside triphosphate hydrolases"/>
    <property type="match status" value="1"/>
</dbReference>
<dbReference type="Pfam" id="PF00004">
    <property type="entry name" value="AAA"/>
    <property type="match status" value="1"/>
</dbReference>
<sequence length="444" mass="50720">MDTQIHEQFYNTILEWARQPAPRSPPAVFLYGPPGIGKTTLAHRALEDAGLRVVEWNASQHRHKAAVSEALEPLLQSSNITDYFHEKGHRSLGIVLDEIDGMSVGDKGGLSELLRLVKEYNGSNAIVCISNEWQEKRYAGFLRWCKALQIGVPSPADILPIILSTLGEDKVELAEARILAIELQKTHSGDLRKILQSLREMAPEFKRGRMTLTEMREVLRDGPVERSSLGTNRVRRSETIKTALNNLLTGNMDTYAEIPLNNNDLNLAGLHLHESMPKWLQKNEKDSRKAFKVYSELMNPITTSDRLDYYTFFYQHWSLFSLTYQVKLQSVNIRLFEGVEPLFPNRNEDRAVKWTDSDVAYTAVLSKQSWLYNQFRYLCEMREIIQKEYPHYDGGIEGVFWVGGIALQNRRLGMDVVVGSKADSSRFERCLKALELPKMTSMPI</sequence>
<dbReference type="InterPro" id="IPR003959">
    <property type="entry name" value="ATPase_AAA_core"/>
</dbReference>
<dbReference type="AlphaFoldDB" id="A0A6C0KYI0"/>
<evidence type="ECO:0000313" key="3">
    <source>
        <dbReference type="EMBL" id="QHU22186.1"/>
    </source>
</evidence>
<dbReference type="InterPro" id="IPR027417">
    <property type="entry name" value="P-loop_NTPase"/>
</dbReference>
<evidence type="ECO:0000256" key="1">
    <source>
        <dbReference type="ARBA" id="ARBA00022705"/>
    </source>
</evidence>
<accession>A0A6C0KYI0</accession>